<dbReference type="EMBL" id="FMHU01000001">
    <property type="protein sequence ID" value="SCL17984.1"/>
    <property type="molecule type" value="Genomic_DNA"/>
</dbReference>
<name>A0A1C6RLS5_9ACTN</name>
<gene>
    <name evidence="2" type="ORF">GA0074694_2197</name>
</gene>
<dbReference type="RefSeq" id="WP_091456343.1">
    <property type="nucleotide sequence ID" value="NZ_FMHU01000001.1"/>
</dbReference>
<evidence type="ECO:0000256" key="1">
    <source>
        <dbReference type="SAM" id="MobiDB-lite"/>
    </source>
</evidence>
<keyword evidence="3" id="KW-1185">Reference proteome</keyword>
<dbReference type="AlphaFoldDB" id="A0A1C6RLS5"/>
<accession>A0A1C6RLS5</accession>
<feature type="compositionally biased region" description="Low complexity" evidence="1">
    <location>
        <begin position="281"/>
        <end position="294"/>
    </location>
</feature>
<evidence type="ECO:0000313" key="3">
    <source>
        <dbReference type="Proteomes" id="UP000198906"/>
    </source>
</evidence>
<evidence type="ECO:0000313" key="2">
    <source>
        <dbReference type="EMBL" id="SCL17984.1"/>
    </source>
</evidence>
<dbReference type="Proteomes" id="UP000198906">
    <property type="component" value="Unassembled WGS sequence"/>
</dbReference>
<reference evidence="3" key="1">
    <citation type="submission" date="2016-06" db="EMBL/GenBank/DDBJ databases">
        <authorList>
            <person name="Varghese N."/>
        </authorList>
    </citation>
    <scope>NUCLEOTIDE SEQUENCE [LARGE SCALE GENOMIC DNA]</scope>
    <source>
        <strain evidence="3">DSM 46123</strain>
    </source>
</reference>
<proteinExistence type="predicted"/>
<organism evidence="2 3">
    <name type="scientific">Micromonospora inyonensis</name>
    <dbReference type="NCBI Taxonomy" id="47866"/>
    <lineage>
        <taxon>Bacteria</taxon>
        <taxon>Bacillati</taxon>
        <taxon>Actinomycetota</taxon>
        <taxon>Actinomycetes</taxon>
        <taxon>Micromonosporales</taxon>
        <taxon>Micromonosporaceae</taxon>
        <taxon>Micromonospora</taxon>
    </lineage>
</organism>
<protein>
    <submittedName>
        <fullName evidence="2">Uncharacterized protein</fullName>
    </submittedName>
</protein>
<feature type="region of interest" description="Disordered" evidence="1">
    <location>
        <begin position="268"/>
        <end position="316"/>
    </location>
</feature>
<sequence length="316" mass="35289">MPPIEEIVTAVHSALSWRRFHGPVTLYADTSTARYFHDHGLADIYDSIRTSEVDGIDTSRFSPTVYFSLPKIVALRHSAAPVAILDLDFFLRGPIRPPGDREFVFAHHETLDRRIYPRFTDLTNPHNLQFPGWRDDLPACNMAFAAFGSQAHLDAYTESALAYAEDNAAPGDLHPVARVTFAEQRLVAYWADRLGLTMRPLTASTWDVGAGKWTRGEPDAMFHHTWHAKRLLDPSGRDRLRARLVQELLDRFPDAARLLAGVPELGPFLRRQSPRSATAGTVPPATPDTHPTTPHRSARQDQQPYAAETSPPTATT</sequence>